<reference evidence="4 5" key="1">
    <citation type="submission" date="2021-06" db="EMBL/GenBank/DDBJ databases">
        <title>Actinoplanes lichenicola sp. nov., and Actinoplanes ovalisporus sp. nov., isolated from lichen in Thailand.</title>
        <authorList>
            <person name="Saeng-In P."/>
            <person name="Kanchanasin P."/>
            <person name="Yuki M."/>
            <person name="Kudo T."/>
            <person name="Ohkuma M."/>
            <person name="Phongsopitanun W."/>
            <person name="Tanasupawat S."/>
        </authorList>
    </citation>
    <scope>NUCLEOTIDE SEQUENCE [LARGE SCALE GENOMIC DNA]</scope>
    <source>
        <strain evidence="4 5">NBRC 110975</strain>
    </source>
</reference>
<dbReference type="SMART" id="SM00052">
    <property type="entry name" value="EAL"/>
    <property type="match status" value="1"/>
</dbReference>
<dbReference type="SMART" id="SM00267">
    <property type="entry name" value="GGDEF"/>
    <property type="match status" value="1"/>
</dbReference>
<dbReference type="InterPro" id="IPR052155">
    <property type="entry name" value="Biofilm_reg_signaling"/>
</dbReference>
<dbReference type="EMBL" id="JAHKKG010000020">
    <property type="protein sequence ID" value="MBU2670497.1"/>
    <property type="molecule type" value="Genomic_DNA"/>
</dbReference>
<comment type="caution">
    <text evidence="4">The sequence shown here is derived from an EMBL/GenBank/DDBJ whole genome shotgun (WGS) entry which is preliminary data.</text>
</comment>
<feature type="transmembrane region" description="Helical" evidence="1">
    <location>
        <begin position="43"/>
        <end position="60"/>
    </location>
</feature>
<feature type="domain" description="GGDEF" evidence="3">
    <location>
        <begin position="163"/>
        <end position="296"/>
    </location>
</feature>
<feature type="transmembrane region" description="Helical" evidence="1">
    <location>
        <begin position="12"/>
        <end position="31"/>
    </location>
</feature>
<dbReference type="PROSITE" id="PS50883">
    <property type="entry name" value="EAL"/>
    <property type="match status" value="1"/>
</dbReference>
<name>A0ABS5Z474_9ACTN</name>
<evidence type="ECO:0000259" key="3">
    <source>
        <dbReference type="PROSITE" id="PS50887"/>
    </source>
</evidence>
<dbReference type="Gene3D" id="3.30.70.270">
    <property type="match status" value="1"/>
</dbReference>
<dbReference type="InterPro" id="IPR001633">
    <property type="entry name" value="EAL_dom"/>
</dbReference>
<evidence type="ECO:0000256" key="1">
    <source>
        <dbReference type="SAM" id="Phobius"/>
    </source>
</evidence>
<keyword evidence="1" id="KW-0472">Membrane</keyword>
<dbReference type="CDD" id="cd01949">
    <property type="entry name" value="GGDEF"/>
    <property type="match status" value="1"/>
</dbReference>
<organism evidence="4 5">
    <name type="scientific">Paractinoplanes bogorensis</name>
    <dbReference type="NCBI Taxonomy" id="1610840"/>
    <lineage>
        <taxon>Bacteria</taxon>
        <taxon>Bacillati</taxon>
        <taxon>Actinomycetota</taxon>
        <taxon>Actinomycetes</taxon>
        <taxon>Micromonosporales</taxon>
        <taxon>Micromonosporaceae</taxon>
        <taxon>Paractinoplanes</taxon>
    </lineage>
</organism>
<evidence type="ECO:0000259" key="2">
    <source>
        <dbReference type="PROSITE" id="PS50883"/>
    </source>
</evidence>
<dbReference type="InterPro" id="IPR029787">
    <property type="entry name" value="Nucleotide_cyclase"/>
</dbReference>
<accession>A0ABS5Z474</accession>
<dbReference type="PANTHER" id="PTHR44757:SF2">
    <property type="entry name" value="BIOFILM ARCHITECTURE MAINTENANCE PROTEIN MBAA"/>
    <property type="match status" value="1"/>
</dbReference>
<dbReference type="Gene3D" id="3.20.20.450">
    <property type="entry name" value="EAL domain"/>
    <property type="match status" value="1"/>
</dbReference>
<dbReference type="Proteomes" id="UP001519654">
    <property type="component" value="Unassembled WGS sequence"/>
</dbReference>
<dbReference type="SUPFAM" id="SSF55073">
    <property type="entry name" value="Nucleotide cyclase"/>
    <property type="match status" value="1"/>
</dbReference>
<evidence type="ECO:0000313" key="4">
    <source>
        <dbReference type="EMBL" id="MBU2670497.1"/>
    </source>
</evidence>
<gene>
    <name evidence="4" type="ORF">KOI35_44050</name>
</gene>
<feature type="domain" description="EAL" evidence="2">
    <location>
        <begin position="305"/>
        <end position="558"/>
    </location>
</feature>
<keyword evidence="1" id="KW-1133">Transmembrane helix</keyword>
<dbReference type="CDD" id="cd01948">
    <property type="entry name" value="EAL"/>
    <property type="match status" value="1"/>
</dbReference>
<dbReference type="InterPro" id="IPR035919">
    <property type="entry name" value="EAL_sf"/>
</dbReference>
<dbReference type="PANTHER" id="PTHR44757">
    <property type="entry name" value="DIGUANYLATE CYCLASE DGCP"/>
    <property type="match status" value="1"/>
</dbReference>
<dbReference type="Pfam" id="PF00563">
    <property type="entry name" value="EAL"/>
    <property type="match status" value="1"/>
</dbReference>
<dbReference type="NCBIfam" id="TIGR00254">
    <property type="entry name" value="GGDEF"/>
    <property type="match status" value="1"/>
</dbReference>
<protein>
    <submittedName>
        <fullName evidence="4">EAL domain-containing protein</fullName>
    </submittedName>
</protein>
<dbReference type="InterPro" id="IPR043128">
    <property type="entry name" value="Rev_trsase/Diguanyl_cyclase"/>
</dbReference>
<dbReference type="InterPro" id="IPR000160">
    <property type="entry name" value="GGDEF_dom"/>
</dbReference>
<keyword evidence="5" id="KW-1185">Reference proteome</keyword>
<feature type="transmembrane region" description="Helical" evidence="1">
    <location>
        <begin position="95"/>
        <end position="112"/>
    </location>
</feature>
<dbReference type="SUPFAM" id="SSF141868">
    <property type="entry name" value="EAL domain-like"/>
    <property type="match status" value="1"/>
</dbReference>
<keyword evidence="1" id="KW-0812">Transmembrane</keyword>
<sequence>MVRFGRTLDRVRRGVDIAMIFASLMVLAWPALVEPLRQRNAGWWGWTLSLAAVVVIGALVAKATERWPLAQYAPVSAAVVVAAVRTSMGDSGPELIWLTLIVTGIILIRQFLGSHTNQGLMRDLTRQRAILARQAFRDPLTGLGNRAMFMDHAKDALDDADSTKTAVILFDLDGFKGINDTYGHAAGDELLKITAERLNANVRANDTVSRLGGDEFVVLLPRLADEEIADTVAARILRDLQQPVTVDDLVLTARASAGISIAEGTEHDVDSLLREADEALYHAKDDGKGVVRRFDPSRFAETAQRRRDENDLRRALAEFQFEVHYQPIVDLDGELTVGVEALVRWRHPVRGLLAPGEFIDLTESLGLMHRLGLWVLREACVQAVQWQRQHPGFKLNVNLSATQLASPELTDEIRSVLTDTGMPADLLVLELTESAALTDLTESARVLDSLKSLGVRIALDDFGTGFSSLSHLGALPVDVVKIDKSFVQAMQETTANGSVAEAVLHIARTFNLSPVAEGVEDEAQVAMLRDLACTQAQGYHFAKPMPASELTGLLHRQATGAVLERR</sequence>
<dbReference type="Pfam" id="PF00990">
    <property type="entry name" value="GGDEF"/>
    <property type="match status" value="1"/>
</dbReference>
<dbReference type="PROSITE" id="PS50887">
    <property type="entry name" value="GGDEF"/>
    <property type="match status" value="1"/>
</dbReference>
<proteinExistence type="predicted"/>
<evidence type="ECO:0000313" key="5">
    <source>
        <dbReference type="Proteomes" id="UP001519654"/>
    </source>
</evidence>